<dbReference type="InterPro" id="IPR023214">
    <property type="entry name" value="HAD_sf"/>
</dbReference>
<dbReference type="Proteomes" id="UP001163823">
    <property type="component" value="Chromosome 7"/>
</dbReference>
<dbReference type="PANTHER" id="PTHR31284">
    <property type="entry name" value="ACID PHOSPHATASE-LIKE PROTEIN"/>
    <property type="match status" value="1"/>
</dbReference>
<name>A0AAD7PPG4_QUISA</name>
<organism evidence="2 3">
    <name type="scientific">Quillaja saponaria</name>
    <name type="common">Soap bark tree</name>
    <dbReference type="NCBI Taxonomy" id="32244"/>
    <lineage>
        <taxon>Eukaryota</taxon>
        <taxon>Viridiplantae</taxon>
        <taxon>Streptophyta</taxon>
        <taxon>Embryophyta</taxon>
        <taxon>Tracheophyta</taxon>
        <taxon>Spermatophyta</taxon>
        <taxon>Magnoliopsida</taxon>
        <taxon>eudicotyledons</taxon>
        <taxon>Gunneridae</taxon>
        <taxon>Pentapetalae</taxon>
        <taxon>rosids</taxon>
        <taxon>fabids</taxon>
        <taxon>Fabales</taxon>
        <taxon>Quillajaceae</taxon>
        <taxon>Quillaja</taxon>
    </lineage>
</organism>
<proteinExistence type="predicted"/>
<dbReference type="Pfam" id="PF03767">
    <property type="entry name" value="Acid_phosphat_B"/>
    <property type="match status" value="2"/>
</dbReference>
<keyword evidence="1" id="KW-0732">Signal</keyword>
<keyword evidence="3" id="KW-1185">Reference proteome</keyword>
<dbReference type="EMBL" id="JARAOO010000007">
    <property type="protein sequence ID" value="KAJ7963088.1"/>
    <property type="molecule type" value="Genomic_DNA"/>
</dbReference>
<evidence type="ECO:0000256" key="1">
    <source>
        <dbReference type="ARBA" id="ARBA00022729"/>
    </source>
</evidence>
<dbReference type="Gene3D" id="3.40.50.1000">
    <property type="entry name" value="HAD superfamily/HAD-like"/>
    <property type="match status" value="2"/>
</dbReference>
<sequence length="158" mass="18316">MLGQQYREDSVVANEAFLYAKSLNLSKDGNDIWIFDIDETTLSNLPYYAQHGFGVQPFNATTKEQRESTTSNLKKAGYHTWEKFILKDSSFSGKTAVFYKSYHRKKLEKKGYKIIANLGDQWSDLLETPTGNRTFKLPDPLYYIKLNDIFTIIYSQNQ</sequence>
<evidence type="ECO:0000313" key="2">
    <source>
        <dbReference type="EMBL" id="KAJ7963088.1"/>
    </source>
</evidence>
<reference evidence="2" key="1">
    <citation type="journal article" date="2023" name="Science">
        <title>Elucidation of the pathway for biosynthesis of saponin adjuvants from the soapbark tree.</title>
        <authorList>
            <person name="Reed J."/>
            <person name="Orme A."/>
            <person name="El-Demerdash A."/>
            <person name="Owen C."/>
            <person name="Martin L.B.B."/>
            <person name="Misra R.C."/>
            <person name="Kikuchi S."/>
            <person name="Rejzek M."/>
            <person name="Martin A.C."/>
            <person name="Harkess A."/>
            <person name="Leebens-Mack J."/>
            <person name="Louveau T."/>
            <person name="Stephenson M.J."/>
            <person name="Osbourn A."/>
        </authorList>
    </citation>
    <scope>NUCLEOTIDE SEQUENCE</scope>
    <source>
        <strain evidence="2">S10</strain>
    </source>
</reference>
<dbReference type="KEGG" id="qsa:O6P43_018226"/>
<dbReference type="InterPro" id="IPR036412">
    <property type="entry name" value="HAD-like_sf"/>
</dbReference>
<evidence type="ECO:0000313" key="3">
    <source>
        <dbReference type="Proteomes" id="UP001163823"/>
    </source>
</evidence>
<dbReference type="InterPro" id="IPR005519">
    <property type="entry name" value="Acid_phosphat_B-like"/>
</dbReference>
<dbReference type="AlphaFoldDB" id="A0AAD7PPG4"/>
<dbReference type="SUPFAM" id="SSF56784">
    <property type="entry name" value="HAD-like"/>
    <property type="match status" value="1"/>
</dbReference>
<protein>
    <submittedName>
        <fullName evidence="2">Acid phosphatase 1-like</fullName>
    </submittedName>
</protein>
<accession>A0AAD7PPG4</accession>
<gene>
    <name evidence="2" type="ORF">O6P43_018226</name>
</gene>
<comment type="caution">
    <text evidence="2">The sequence shown here is derived from an EMBL/GenBank/DDBJ whole genome shotgun (WGS) entry which is preliminary data.</text>
</comment>
<dbReference type="PANTHER" id="PTHR31284:SF19">
    <property type="entry name" value="VEGETATIVE STORAGE PROTEIN 1-RELATED"/>
    <property type="match status" value="1"/>
</dbReference>